<dbReference type="RefSeq" id="WP_262843184.1">
    <property type="nucleotide sequence ID" value="NZ_JANZYP010000016.1"/>
</dbReference>
<keyword evidence="1" id="KW-0808">Transferase</keyword>
<evidence type="ECO:0000313" key="2">
    <source>
        <dbReference type="Proteomes" id="UP001595891"/>
    </source>
</evidence>
<reference evidence="2" key="1">
    <citation type="journal article" date="2019" name="Int. J. Syst. Evol. Microbiol.">
        <title>The Global Catalogue of Microorganisms (GCM) 10K type strain sequencing project: providing services to taxonomists for standard genome sequencing and annotation.</title>
        <authorList>
            <consortium name="The Broad Institute Genomics Platform"/>
            <consortium name="The Broad Institute Genome Sequencing Center for Infectious Disease"/>
            <person name="Wu L."/>
            <person name="Ma J."/>
        </authorList>
    </citation>
    <scope>NUCLEOTIDE SEQUENCE [LARGE SCALE GENOMIC DNA]</scope>
    <source>
        <strain evidence="2">CCUG 49560</strain>
    </source>
</reference>
<dbReference type="EMBL" id="JBHSFN010000021">
    <property type="protein sequence ID" value="MFC4590210.1"/>
    <property type="molecule type" value="Genomic_DNA"/>
</dbReference>
<dbReference type="GO" id="GO:0016740">
    <property type="term" value="F:transferase activity"/>
    <property type="evidence" value="ECO:0007669"/>
    <property type="project" value="UniProtKB-KW"/>
</dbReference>
<proteinExistence type="predicted"/>
<dbReference type="Proteomes" id="UP001595891">
    <property type="component" value="Unassembled WGS sequence"/>
</dbReference>
<gene>
    <name evidence="1" type="ORF">ACFO8L_29240</name>
</gene>
<dbReference type="SUPFAM" id="SSF52540">
    <property type="entry name" value="P-loop containing nucleoside triphosphate hydrolases"/>
    <property type="match status" value="1"/>
</dbReference>
<keyword evidence="2" id="KW-1185">Reference proteome</keyword>
<accession>A0ABV9EP59</accession>
<protein>
    <submittedName>
        <fullName evidence="1">Sulfotransferase family protein</fullName>
        <ecNumber evidence="1">2.8.2.-</ecNumber>
    </submittedName>
</protein>
<dbReference type="PANTHER" id="PTHR36978:SF4">
    <property type="entry name" value="P-LOOP CONTAINING NUCLEOSIDE TRIPHOSPHATE HYDROLASE PROTEIN"/>
    <property type="match status" value="1"/>
</dbReference>
<evidence type="ECO:0000313" key="1">
    <source>
        <dbReference type="EMBL" id="MFC4590210.1"/>
    </source>
</evidence>
<comment type="caution">
    <text evidence="1">The sequence shown here is derived from an EMBL/GenBank/DDBJ whole genome shotgun (WGS) entry which is preliminary data.</text>
</comment>
<sequence>MRVIGAGFGRTGTLSLKTALERLGLGPCHHMMEVLERPAQIRPWLAVARGGTVDWDDLLGGYGSCVDWPAAAYWRELAEYYPEAKVLLSVRDARSWLASLEATILKQRARGRSLPGRVMTRISALLGTDLAAFVEMTELTVDQRVFGGGMRDPERALKVFQAHIEEVTATIPADRLLVYQVGQGWEPLCAFLEVPVPADPFPQVNDTANFQTHSRSRFGSLMLHRGG</sequence>
<dbReference type="InterPro" id="IPR027417">
    <property type="entry name" value="P-loop_NTPase"/>
</dbReference>
<name>A0ABV9EP59_9ACTN</name>
<dbReference type="PANTHER" id="PTHR36978">
    <property type="entry name" value="P-LOOP CONTAINING NUCLEOTIDE TRIPHOSPHATE HYDROLASE"/>
    <property type="match status" value="1"/>
</dbReference>
<dbReference type="InterPro" id="IPR040632">
    <property type="entry name" value="Sulfotransfer_4"/>
</dbReference>
<dbReference type="Gene3D" id="3.40.50.300">
    <property type="entry name" value="P-loop containing nucleotide triphosphate hydrolases"/>
    <property type="match status" value="1"/>
</dbReference>
<dbReference type="Pfam" id="PF17784">
    <property type="entry name" value="Sulfotransfer_4"/>
    <property type="match status" value="1"/>
</dbReference>
<dbReference type="EC" id="2.8.2.-" evidence="1"/>
<organism evidence="1 2">
    <name type="scientific">Sphaerisporangium corydalis</name>
    <dbReference type="NCBI Taxonomy" id="1441875"/>
    <lineage>
        <taxon>Bacteria</taxon>
        <taxon>Bacillati</taxon>
        <taxon>Actinomycetota</taxon>
        <taxon>Actinomycetes</taxon>
        <taxon>Streptosporangiales</taxon>
        <taxon>Streptosporangiaceae</taxon>
        <taxon>Sphaerisporangium</taxon>
    </lineage>
</organism>